<keyword evidence="3" id="KW-1185">Reference proteome</keyword>
<dbReference type="Pfam" id="PF05598">
    <property type="entry name" value="DUF772"/>
    <property type="match status" value="1"/>
</dbReference>
<protein>
    <recommendedName>
        <fullName evidence="1">Transposase InsH N-terminal domain-containing protein</fullName>
    </recommendedName>
</protein>
<dbReference type="RefSeq" id="WP_057736328.1">
    <property type="nucleotide sequence ID" value="NZ_AZEG01000005.1"/>
</dbReference>
<dbReference type="InterPro" id="IPR008490">
    <property type="entry name" value="Transposase_InsH_N"/>
</dbReference>
<evidence type="ECO:0000259" key="1">
    <source>
        <dbReference type="Pfam" id="PF05598"/>
    </source>
</evidence>
<evidence type="ECO:0000313" key="2">
    <source>
        <dbReference type="EMBL" id="KRL38371.1"/>
    </source>
</evidence>
<name>A0A0R1QAL9_9LACO</name>
<dbReference type="OrthoDB" id="2236403at2"/>
<evidence type="ECO:0000313" key="3">
    <source>
        <dbReference type="Proteomes" id="UP000051155"/>
    </source>
</evidence>
<sequence>MVESIPANDLENEYSWIGRPEYPAKLLLKMLLFSYSRKDFAGRKIAEMTEENARGILYK</sequence>
<accession>A0A0R1QAL9</accession>
<gene>
    <name evidence="2" type="ORF">FD20_GL001996</name>
</gene>
<proteinExistence type="predicted"/>
<dbReference type="PATRIC" id="fig|1423812.3.peg.2117"/>
<comment type="caution">
    <text evidence="2">The sequence shown here is derived from an EMBL/GenBank/DDBJ whole genome shotgun (WGS) entry which is preliminary data.</text>
</comment>
<organism evidence="2 3">
    <name type="scientific">Liquorilactobacillus uvarum DSM 19971</name>
    <dbReference type="NCBI Taxonomy" id="1423812"/>
    <lineage>
        <taxon>Bacteria</taxon>
        <taxon>Bacillati</taxon>
        <taxon>Bacillota</taxon>
        <taxon>Bacilli</taxon>
        <taxon>Lactobacillales</taxon>
        <taxon>Lactobacillaceae</taxon>
        <taxon>Liquorilactobacillus</taxon>
    </lineage>
</organism>
<dbReference type="Proteomes" id="UP000051155">
    <property type="component" value="Unassembled WGS sequence"/>
</dbReference>
<reference evidence="2 3" key="1">
    <citation type="journal article" date="2015" name="Genome Announc.">
        <title>Expanding the biotechnology potential of lactobacilli through comparative genomics of 213 strains and associated genera.</title>
        <authorList>
            <person name="Sun Z."/>
            <person name="Harris H.M."/>
            <person name="McCann A."/>
            <person name="Guo C."/>
            <person name="Argimon S."/>
            <person name="Zhang W."/>
            <person name="Yang X."/>
            <person name="Jeffery I.B."/>
            <person name="Cooney J.C."/>
            <person name="Kagawa T.F."/>
            <person name="Liu W."/>
            <person name="Song Y."/>
            <person name="Salvetti E."/>
            <person name="Wrobel A."/>
            <person name="Rasinkangas P."/>
            <person name="Parkhill J."/>
            <person name="Rea M.C."/>
            <person name="O'Sullivan O."/>
            <person name="Ritari J."/>
            <person name="Douillard F.P."/>
            <person name="Paul Ross R."/>
            <person name="Yang R."/>
            <person name="Briner A.E."/>
            <person name="Felis G.E."/>
            <person name="de Vos W.M."/>
            <person name="Barrangou R."/>
            <person name="Klaenhammer T.R."/>
            <person name="Caufield P.W."/>
            <person name="Cui Y."/>
            <person name="Zhang H."/>
            <person name="O'Toole P.W."/>
        </authorList>
    </citation>
    <scope>NUCLEOTIDE SEQUENCE [LARGE SCALE GENOMIC DNA]</scope>
    <source>
        <strain evidence="2 3">DSM 19971</strain>
    </source>
</reference>
<feature type="domain" description="Transposase InsH N-terminal" evidence="1">
    <location>
        <begin position="8"/>
        <end position="53"/>
    </location>
</feature>
<dbReference type="AlphaFoldDB" id="A0A0R1QAL9"/>
<dbReference type="EMBL" id="AZEG01000005">
    <property type="protein sequence ID" value="KRL38371.1"/>
    <property type="molecule type" value="Genomic_DNA"/>
</dbReference>